<feature type="repeat" description="TPR" evidence="1">
    <location>
        <begin position="40"/>
        <end position="73"/>
    </location>
</feature>
<gene>
    <name evidence="2" type="primary">oat</name>
    <name evidence="3" type="ORF">NCTC9380_01681</name>
</gene>
<evidence type="ECO:0000313" key="2">
    <source>
        <dbReference type="EMBL" id="ACN54537.1"/>
    </source>
</evidence>
<protein>
    <submittedName>
        <fullName evidence="2">Oat</fullName>
    </submittedName>
</protein>
<reference evidence="2" key="1">
    <citation type="submission" date="2008-09" db="EMBL/GenBank/DDBJ databases">
        <authorList>
            <person name="Bainbridge C.R."/>
            <person name="Wakarchuk W.W."/>
            <person name="Leclerc S."/>
            <person name="Gilbert M."/>
        </authorList>
    </citation>
    <scope>NUCLEOTIDE SEQUENCE</scope>
    <source>
        <strain evidence="2">ATCC 29694</strain>
    </source>
</reference>
<dbReference type="RefSeq" id="WP_006250484.1">
    <property type="nucleotide sequence ID" value="NZ_CP017484.1"/>
</dbReference>
<evidence type="ECO:0000313" key="3">
    <source>
        <dbReference type="EMBL" id="STY66387.1"/>
    </source>
</evidence>
<name>G4RIN6_MANHA</name>
<keyword evidence="1" id="KW-0802">TPR repeat</keyword>
<evidence type="ECO:0000313" key="4">
    <source>
        <dbReference type="Proteomes" id="UP000254031"/>
    </source>
</evidence>
<evidence type="ECO:0000256" key="1">
    <source>
        <dbReference type="PROSITE-ProRule" id="PRU00339"/>
    </source>
</evidence>
<dbReference type="Gene3D" id="1.25.40.10">
    <property type="entry name" value="Tetratricopeptide repeat domain"/>
    <property type="match status" value="1"/>
</dbReference>
<dbReference type="EMBL" id="UGPL01000006">
    <property type="protein sequence ID" value="STY66387.1"/>
    <property type="molecule type" value="Genomic_DNA"/>
</dbReference>
<reference evidence="3 4" key="2">
    <citation type="submission" date="2018-06" db="EMBL/GenBank/DDBJ databases">
        <authorList>
            <consortium name="Pathogen Informatics"/>
            <person name="Doyle S."/>
        </authorList>
    </citation>
    <scope>NUCLEOTIDE SEQUENCE [LARGE SCALE GENOMIC DNA]</scope>
    <source>
        <strain evidence="3 4">NCTC9380</strain>
    </source>
</reference>
<dbReference type="Proteomes" id="UP000254031">
    <property type="component" value="Unassembled WGS sequence"/>
</dbReference>
<dbReference type="SUPFAM" id="SSF48452">
    <property type="entry name" value="TPR-like"/>
    <property type="match status" value="1"/>
</dbReference>
<dbReference type="InterPro" id="IPR011990">
    <property type="entry name" value="TPR-like_helical_dom_sf"/>
</dbReference>
<dbReference type="PROSITE" id="PS50005">
    <property type="entry name" value="TPR"/>
    <property type="match status" value="1"/>
</dbReference>
<organism evidence="2">
    <name type="scientific">Mannheimia haemolytica</name>
    <name type="common">Pasteurella haemolytica</name>
    <dbReference type="NCBI Taxonomy" id="75985"/>
    <lineage>
        <taxon>Bacteria</taxon>
        <taxon>Pseudomonadati</taxon>
        <taxon>Pseudomonadota</taxon>
        <taxon>Gammaproteobacteria</taxon>
        <taxon>Pasteurellales</taxon>
        <taxon>Pasteurellaceae</taxon>
        <taxon>Mannheimia</taxon>
    </lineage>
</organism>
<dbReference type="AlphaFoldDB" id="G4RIN6"/>
<dbReference type="InterPro" id="IPR029058">
    <property type="entry name" value="AB_hydrolase_fold"/>
</dbReference>
<dbReference type="EMBL" id="FJ217347">
    <property type="protein sequence ID" value="ACN54537.1"/>
    <property type="molecule type" value="Genomic_DNA"/>
</dbReference>
<dbReference type="SUPFAM" id="SSF53474">
    <property type="entry name" value="alpha/beta-Hydrolases"/>
    <property type="match status" value="1"/>
</dbReference>
<dbReference type="InterPro" id="IPR019734">
    <property type="entry name" value="TPR_rpt"/>
</dbReference>
<proteinExistence type="predicted"/>
<accession>G4RIN6</accession>
<sequence>MLSEKIDVLINTAKILYKKSRFSSCVDVCNIFIEEGNSSYYIYELLGECYYRLNMLDLSLNSFKNALELNNKLVSAKFKSIVLKHRLHRNLTIKEITEIESVAVKRNNMNWLRSVSYIQYSYGMYDECFKNLKRLEESDSIIYSLDYMTMAECCKRDNEYEKYNLKELDNTFYYKYENNKSSTLLVTLSATNNFALQKYEYSSDKLFLTDNSHSYYMLSYNKIGKLIEKLCNDNNYRKICIVGLSKGGTGALYLFDYIQNHIPSVEIRCIAFSPQVNIYPFNRNLNIPSYRKLQEYIDCNTLIEHKVQNVKPIKNIILNSSQNKVFVFYGRNFTMDLIEARELKHFELVELPYSGHATVIPLTVPEGKTKEWLSNLTVDPDLAALGGITDLIDEIWEIYQNSNMRLYKFLDS</sequence>